<keyword evidence="2" id="KW-1185">Reference proteome</keyword>
<proteinExistence type="predicted"/>
<evidence type="ECO:0000313" key="2">
    <source>
        <dbReference type="Proteomes" id="UP001152888"/>
    </source>
</evidence>
<dbReference type="OrthoDB" id="1099686at2759"/>
<evidence type="ECO:0000313" key="1">
    <source>
        <dbReference type="EMBL" id="CAH2011497.1"/>
    </source>
</evidence>
<organism evidence="1 2">
    <name type="scientific">Acanthoscelides obtectus</name>
    <name type="common">Bean weevil</name>
    <name type="synonym">Bruchus obtectus</name>
    <dbReference type="NCBI Taxonomy" id="200917"/>
    <lineage>
        <taxon>Eukaryota</taxon>
        <taxon>Metazoa</taxon>
        <taxon>Ecdysozoa</taxon>
        <taxon>Arthropoda</taxon>
        <taxon>Hexapoda</taxon>
        <taxon>Insecta</taxon>
        <taxon>Pterygota</taxon>
        <taxon>Neoptera</taxon>
        <taxon>Endopterygota</taxon>
        <taxon>Coleoptera</taxon>
        <taxon>Polyphaga</taxon>
        <taxon>Cucujiformia</taxon>
        <taxon>Chrysomeloidea</taxon>
        <taxon>Chrysomelidae</taxon>
        <taxon>Bruchinae</taxon>
        <taxon>Bruchini</taxon>
        <taxon>Acanthoscelides</taxon>
    </lineage>
</organism>
<sequence length="210" mass="22992">MKEFEQERAEEDDPMNLGDVFQQQDDDQFFIGKDQETIWKSTRLPSASKNIIKLLPGPRAAAKNTPKEIDAFNVSLAVFPPPPEFSTGPASLGVGVPPFGNIFIAVSVGRDPNTDHAHGRRDLIDVSGRPDLLDLSHRSVGTATLPRRRPPSTVQLPHYDNMGPRVTAGGNSTLSLPDCDQEVLPPPVPHQLMLQPYVAPPQRSSEFVSL</sequence>
<comment type="caution">
    <text evidence="1">The sequence shown here is derived from an EMBL/GenBank/DDBJ whole genome shotgun (WGS) entry which is preliminary data.</text>
</comment>
<reference evidence="1" key="1">
    <citation type="submission" date="2022-03" db="EMBL/GenBank/DDBJ databases">
        <authorList>
            <person name="Sayadi A."/>
        </authorList>
    </citation>
    <scope>NUCLEOTIDE SEQUENCE</scope>
</reference>
<gene>
    <name evidence="1" type="ORF">ACAOBT_LOCUS32199</name>
</gene>
<dbReference type="EMBL" id="CAKOFQ010008074">
    <property type="protein sequence ID" value="CAH2011497.1"/>
    <property type="molecule type" value="Genomic_DNA"/>
</dbReference>
<dbReference type="Proteomes" id="UP001152888">
    <property type="component" value="Unassembled WGS sequence"/>
</dbReference>
<name>A0A9P0MCH5_ACAOB</name>
<protein>
    <submittedName>
        <fullName evidence="1">Uncharacterized protein</fullName>
    </submittedName>
</protein>
<dbReference type="AlphaFoldDB" id="A0A9P0MCH5"/>
<accession>A0A9P0MCH5</accession>